<sequence length="34" mass="3673">MARRVKRGTLHSARYTVSIGQRGVESVAGEVTLS</sequence>
<dbReference type="AlphaFoldDB" id="A0A6J5F752"/>
<keyword evidence="2" id="KW-1185">Reference proteome</keyword>
<dbReference type="Proteomes" id="UP000494363">
    <property type="component" value="Unassembled WGS sequence"/>
</dbReference>
<dbReference type="EMBL" id="CADIKH010000069">
    <property type="protein sequence ID" value="CAB3773145.1"/>
    <property type="molecule type" value="Genomic_DNA"/>
</dbReference>
<evidence type="ECO:0000313" key="2">
    <source>
        <dbReference type="Proteomes" id="UP000494363"/>
    </source>
</evidence>
<evidence type="ECO:0000313" key="1">
    <source>
        <dbReference type="EMBL" id="CAB3773145.1"/>
    </source>
</evidence>
<reference evidence="1 2" key="1">
    <citation type="submission" date="2020-04" db="EMBL/GenBank/DDBJ databases">
        <authorList>
            <person name="De Canck E."/>
        </authorList>
    </citation>
    <scope>NUCLEOTIDE SEQUENCE [LARGE SCALE GENOMIC DNA]</scope>
    <source>
        <strain evidence="1 2">LMG 29542</strain>
    </source>
</reference>
<name>A0A6J5F752_9BURK</name>
<accession>A0A6J5F752</accession>
<gene>
    <name evidence="1" type="ORF">LMG29542_07119</name>
</gene>
<organism evidence="1 2">
    <name type="scientific">Paraburkholderia humisilvae</name>
    <dbReference type="NCBI Taxonomy" id="627669"/>
    <lineage>
        <taxon>Bacteria</taxon>
        <taxon>Pseudomonadati</taxon>
        <taxon>Pseudomonadota</taxon>
        <taxon>Betaproteobacteria</taxon>
        <taxon>Burkholderiales</taxon>
        <taxon>Burkholderiaceae</taxon>
        <taxon>Paraburkholderia</taxon>
    </lineage>
</organism>
<proteinExistence type="predicted"/>
<protein>
    <submittedName>
        <fullName evidence="1">Uncharacterized protein</fullName>
    </submittedName>
</protein>